<feature type="binding site" evidence="8">
    <location>
        <position position="245"/>
    </location>
    <ligand>
        <name>NADP(+)</name>
        <dbReference type="ChEBI" id="CHEBI:58349"/>
    </ligand>
</feature>
<evidence type="ECO:0000313" key="11">
    <source>
        <dbReference type="Proteomes" id="UP001361239"/>
    </source>
</evidence>
<comment type="subunit">
    <text evidence="8">Homodimer.</text>
</comment>
<evidence type="ECO:0000256" key="8">
    <source>
        <dbReference type="HAMAP-Rule" id="MF_00222"/>
    </source>
</evidence>
<evidence type="ECO:0000259" key="9">
    <source>
        <dbReference type="Pfam" id="PF08501"/>
    </source>
</evidence>
<accession>A0ABU8RUS7</accession>
<dbReference type="Gene3D" id="3.40.50.10860">
    <property type="entry name" value="Leucine Dehydrogenase, chain A, domain 1"/>
    <property type="match status" value="1"/>
</dbReference>
<reference evidence="10 11" key="1">
    <citation type="submission" date="2024-03" db="EMBL/GenBank/DDBJ databases">
        <authorList>
            <person name="Jo J.-H."/>
        </authorList>
    </citation>
    <scope>NUCLEOTIDE SEQUENCE [LARGE SCALE GENOMIC DNA]</scope>
    <source>
        <strain evidence="10 11">PS1R-30</strain>
    </source>
</reference>
<dbReference type="InterPro" id="IPR036291">
    <property type="entry name" value="NAD(P)-bd_dom_sf"/>
</dbReference>
<protein>
    <recommendedName>
        <fullName evidence="2 8">Shikimate dehydrogenase (NADP(+))</fullName>
        <shortName evidence="8">SDH</shortName>
        <ecNumber evidence="2 8">1.1.1.25</ecNumber>
    </recommendedName>
</protein>
<dbReference type="PANTHER" id="PTHR21089:SF1">
    <property type="entry name" value="BIFUNCTIONAL 3-DEHYDROQUINATE DEHYDRATASE_SHIKIMATE DEHYDROGENASE, CHLOROPLASTIC"/>
    <property type="match status" value="1"/>
</dbReference>
<dbReference type="HAMAP" id="MF_00222">
    <property type="entry name" value="Shikimate_DH_AroE"/>
    <property type="match status" value="1"/>
</dbReference>
<evidence type="ECO:0000256" key="6">
    <source>
        <dbReference type="ARBA" id="ARBA00023141"/>
    </source>
</evidence>
<feature type="binding site" evidence="8">
    <location>
        <position position="252"/>
    </location>
    <ligand>
        <name>shikimate</name>
        <dbReference type="ChEBI" id="CHEBI:36208"/>
    </ligand>
</feature>
<organism evidence="10 11">
    <name type="scientific">Novosphingobium anseongense</name>
    <dbReference type="NCBI Taxonomy" id="3133436"/>
    <lineage>
        <taxon>Bacteria</taxon>
        <taxon>Pseudomonadati</taxon>
        <taxon>Pseudomonadota</taxon>
        <taxon>Alphaproteobacteria</taxon>
        <taxon>Sphingomonadales</taxon>
        <taxon>Sphingomonadaceae</taxon>
        <taxon>Novosphingobium</taxon>
    </lineage>
</organism>
<dbReference type="Proteomes" id="UP001361239">
    <property type="component" value="Unassembled WGS sequence"/>
</dbReference>
<dbReference type="NCBIfam" id="NF009201">
    <property type="entry name" value="PRK12549.1"/>
    <property type="match status" value="1"/>
</dbReference>
<dbReference type="InterPro" id="IPR046346">
    <property type="entry name" value="Aminoacid_DH-like_N_sf"/>
</dbReference>
<comment type="catalytic activity">
    <reaction evidence="7 8">
        <text>shikimate + NADP(+) = 3-dehydroshikimate + NADPH + H(+)</text>
        <dbReference type="Rhea" id="RHEA:17737"/>
        <dbReference type="ChEBI" id="CHEBI:15378"/>
        <dbReference type="ChEBI" id="CHEBI:16630"/>
        <dbReference type="ChEBI" id="CHEBI:36208"/>
        <dbReference type="ChEBI" id="CHEBI:57783"/>
        <dbReference type="ChEBI" id="CHEBI:58349"/>
        <dbReference type="EC" id="1.1.1.25"/>
    </reaction>
</comment>
<evidence type="ECO:0000256" key="7">
    <source>
        <dbReference type="ARBA" id="ARBA00049442"/>
    </source>
</evidence>
<comment type="caution">
    <text evidence="8">Lacks conserved residue(s) required for the propagation of feature annotation.</text>
</comment>
<comment type="function">
    <text evidence="8">Involved in the biosynthesis of the chorismate, which leads to the biosynthesis of aromatic amino acids. Catalyzes the reversible NADPH linked reduction of 3-dehydroshikimate (DHSA) to yield shikimate (SA).</text>
</comment>
<dbReference type="EMBL" id="JBBHJZ010000001">
    <property type="protein sequence ID" value="MEJ5976461.1"/>
    <property type="molecule type" value="Genomic_DNA"/>
</dbReference>
<dbReference type="PANTHER" id="PTHR21089">
    <property type="entry name" value="SHIKIMATE DEHYDROGENASE"/>
    <property type="match status" value="1"/>
</dbReference>
<evidence type="ECO:0000256" key="2">
    <source>
        <dbReference type="ARBA" id="ARBA00012962"/>
    </source>
</evidence>
<dbReference type="InterPro" id="IPR013708">
    <property type="entry name" value="Shikimate_DH-bd_N"/>
</dbReference>
<proteinExistence type="inferred from homology"/>
<comment type="similarity">
    <text evidence="8">Belongs to the shikimate dehydrogenase family.</text>
</comment>
<evidence type="ECO:0000256" key="1">
    <source>
        <dbReference type="ARBA" id="ARBA00004871"/>
    </source>
</evidence>
<dbReference type="RefSeq" id="WP_339586372.1">
    <property type="nucleotide sequence ID" value="NZ_JBBHJZ010000001.1"/>
</dbReference>
<feature type="binding site" evidence="8">
    <location>
        <position position="66"/>
    </location>
    <ligand>
        <name>shikimate</name>
        <dbReference type="ChEBI" id="CHEBI:36208"/>
    </ligand>
</feature>
<dbReference type="Pfam" id="PF08501">
    <property type="entry name" value="Shikimate_dh_N"/>
    <property type="match status" value="1"/>
</dbReference>
<dbReference type="NCBIfam" id="TIGR00507">
    <property type="entry name" value="aroE"/>
    <property type="match status" value="1"/>
</dbReference>
<dbReference type="EC" id="1.1.1.25" evidence="2 8"/>
<feature type="binding site" evidence="8">
    <location>
        <position position="91"/>
    </location>
    <ligand>
        <name>shikimate</name>
        <dbReference type="ChEBI" id="CHEBI:36208"/>
    </ligand>
</feature>
<keyword evidence="6 8" id="KW-0057">Aromatic amino acid biosynthesis</keyword>
<dbReference type="InterPro" id="IPR022893">
    <property type="entry name" value="Shikimate_DH_fam"/>
</dbReference>
<keyword evidence="3 8" id="KW-0028">Amino-acid biosynthesis</keyword>
<gene>
    <name evidence="8 10" type="primary">aroE</name>
    <name evidence="10" type="ORF">WG901_07435</name>
</gene>
<feature type="binding site" evidence="8">
    <location>
        <position position="82"/>
    </location>
    <ligand>
        <name>NADP(+)</name>
        <dbReference type="ChEBI" id="CHEBI:58349"/>
    </ligand>
</feature>
<sequence length="277" mass="29130">MLRSGLIGRAIAKSRSPLLHEQEARAQGLDLSYRLFDFDELGLADGDLANLLVRLRDEGFCGVNVTYPFKQAIIPLLDELAESAALVGAVNTIAIRDGRLTGHNTDMEGFRDSVREGLPGAPMGRVLQLGTGGAGAAVGCALLSLGVERLILADVDPARAQALAEALEALFGAGRVAVQDSAALSTDAVDGIVNATPMGMAANPQSAIAPELILPRHWVADIVYFPLETEMLRLARAKGCRVLNGSGMVIAQAAKAFEIMTCHPADVARMRASFATA</sequence>
<evidence type="ECO:0000256" key="4">
    <source>
        <dbReference type="ARBA" id="ARBA00022857"/>
    </source>
</evidence>
<evidence type="ECO:0000313" key="10">
    <source>
        <dbReference type="EMBL" id="MEJ5976461.1"/>
    </source>
</evidence>
<dbReference type="Gene3D" id="3.40.50.720">
    <property type="entry name" value="NAD(P)-binding Rossmann-like Domain"/>
    <property type="match status" value="1"/>
</dbReference>
<comment type="caution">
    <text evidence="10">The sequence shown here is derived from an EMBL/GenBank/DDBJ whole genome shotgun (WGS) entry which is preliminary data.</text>
</comment>
<dbReference type="GO" id="GO:0004764">
    <property type="term" value="F:shikimate 3-dehydrogenase (NADP+) activity"/>
    <property type="evidence" value="ECO:0007669"/>
    <property type="project" value="UniProtKB-EC"/>
</dbReference>
<name>A0ABU8RUS7_9SPHN</name>
<keyword evidence="11" id="KW-1185">Reference proteome</keyword>
<dbReference type="SUPFAM" id="SSF53223">
    <property type="entry name" value="Aminoacid dehydrogenase-like, N-terminal domain"/>
    <property type="match status" value="1"/>
</dbReference>
<evidence type="ECO:0000256" key="5">
    <source>
        <dbReference type="ARBA" id="ARBA00023002"/>
    </source>
</evidence>
<feature type="active site" description="Proton acceptor" evidence="8">
    <location>
        <position position="70"/>
    </location>
</feature>
<feature type="binding site" evidence="8">
    <location>
        <begin position="14"/>
        <end position="16"/>
    </location>
    <ligand>
        <name>shikimate</name>
        <dbReference type="ChEBI" id="CHEBI:36208"/>
    </ligand>
</feature>
<dbReference type="SUPFAM" id="SSF51735">
    <property type="entry name" value="NAD(P)-binding Rossmann-fold domains"/>
    <property type="match status" value="1"/>
</dbReference>
<dbReference type="InterPro" id="IPR011342">
    <property type="entry name" value="Shikimate_DH"/>
</dbReference>
<feature type="binding site" evidence="8">
    <location>
        <position position="222"/>
    </location>
    <ligand>
        <name>NADP(+)</name>
        <dbReference type="ChEBI" id="CHEBI:58349"/>
    </ligand>
</feature>
<comment type="pathway">
    <text evidence="1 8">Metabolic intermediate biosynthesis; chorismate biosynthesis; chorismate from D-erythrose 4-phosphate and phosphoenolpyruvate: step 4/7.</text>
</comment>
<feature type="binding site" evidence="8">
    <location>
        <position position="224"/>
    </location>
    <ligand>
        <name>shikimate</name>
        <dbReference type="ChEBI" id="CHEBI:36208"/>
    </ligand>
</feature>
<evidence type="ECO:0000256" key="3">
    <source>
        <dbReference type="ARBA" id="ARBA00022605"/>
    </source>
</evidence>
<feature type="binding site" evidence="8">
    <location>
        <position position="106"/>
    </location>
    <ligand>
        <name>shikimate</name>
        <dbReference type="ChEBI" id="CHEBI:36208"/>
    </ligand>
</feature>
<dbReference type="CDD" id="cd01065">
    <property type="entry name" value="NAD_bind_Shikimate_DH"/>
    <property type="match status" value="1"/>
</dbReference>
<feature type="domain" description="Shikimate dehydrogenase substrate binding N-terminal" evidence="9">
    <location>
        <begin position="6"/>
        <end position="93"/>
    </location>
</feature>
<keyword evidence="4 8" id="KW-0521">NADP</keyword>
<keyword evidence="5 8" id="KW-0560">Oxidoreductase</keyword>